<dbReference type="AlphaFoldDB" id="A0A8H3HYH2"/>
<dbReference type="Proteomes" id="UP000663827">
    <property type="component" value="Unassembled WGS sequence"/>
</dbReference>
<dbReference type="SUPFAM" id="SSF144232">
    <property type="entry name" value="HIT/MYND zinc finger-like"/>
    <property type="match status" value="1"/>
</dbReference>
<sequence>MAYPPHPRWGCSVEARALVSDLERADLNPALEHAGIQALQKISRLSSESYTLVQTDLGKEINITILQAAFLLARGPRTIHHLANPPVLKSCIRLMKTVEGLPPTEITPFSHEYGYLCFKLFIVVLNVCLLERWDKLEEVLTLCKDKELAVHVYISDMVAFIVGKQFEALKSGEGCDWVLGWSASANGRRQPTLLPLSDISTLFNLIWDDRKKFLLSQAPFTRKVTGLSGLMFVFSRYIAHERKKNLEWKLLQGKLYEIALRYALVADARQRRATVDVIDANKCTGDWYNTPKHIDTEDSRLILGAYIQTLTRDEEIHETLHPPVLLRLVALSVNDSTQELLPEVVRWTIEYGWRMFLSLDDEEDNFEMFIKFFMSAFSYLLSPPLHSPVRLIPLTQTKVIEVMRKKGLLDWIARALIQLRPGTTYAESEANGDVHESLILFGKSLTEVVPQRELERCFGQYVPEWWKVHRYFASIPAGRSSDHRDHYEHCGHAWLKVAELLGLEPAIDEYASENYYNGEAARSSGARFGCTGCIHTWYCDDRCKRMDWRLVHPHIHSHDESAPALRDLLSGFGHGF</sequence>
<protein>
    <submittedName>
        <fullName evidence="1">Uncharacterized protein</fullName>
    </submittedName>
</protein>
<dbReference type="EMBL" id="CAJNJQ010003969">
    <property type="protein sequence ID" value="CAE7207038.1"/>
    <property type="molecule type" value="Genomic_DNA"/>
</dbReference>
<organism evidence="1 2">
    <name type="scientific">Rhizoctonia solani</name>
    <dbReference type="NCBI Taxonomy" id="456999"/>
    <lineage>
        <taxon>Eukaryota</taxon>
        <taxon>Fungi</taxon>
        <taxon>Dikarya</taxon>
        <taxon>Basidiomycota</taxon>
        <taxon>Agaricomycotina</taxon>
        <taxon>Agaricomycetes</taxon>
        <taxon>Cantharellales</taxon>
        <taxon>Ceratobasidiaceae</taxon>
        <taxon>Rhizoctonia</taxon>
    </lineage>
</organism>
<name>A0A8H3HYH2_9AGAM</name>
<comment type="caution">
    <text evidence="1">The sequence shown here is derived from an EMBL/GenBank/DDBJ whole genome shotgun (WGS) entry which is preliminary data.</text>
</comment>
<proteinExistence type="predicted"/>
<evidence type="ECO:0000313" key="1">
    <source>
        <dbReference type="EMBL" id="CAE7207038.1"/>
    </source>
</evidence>
<reference evidence="1" key="1">
    <citation type="submission" date="2021-01" db="EMBL/GenBank/DDBJ databases">
        <authorList>
            <person name="Kaushik A."/>
        </authorList>
    </citation>
    <scope>NUCLEOTIDE SEQUENCE</scope>
    <source>
        <strain evidence="1">AG5</strain>
    </source>
</reference>
<evidence type="ECO:0000313" key="2">
    <source>
        <dbReference type="Proteomes" id="UP000663827"/>
    </source>
</evidence>
<accession>A0A8H3HYH2</accession>
<gene>
    <name evidence="1" type="ORF">RDB_LOCUS145453</name>
</gene>